<dbReference type="Proteomes" id="UP000198506">
    <property type="component" value="Unassembled WGS sequence"/>
</dbReference>
<comment type="caution">
    <text evidence="1">The sequence shown here is derived from an EMBL/GenBank/DDBJ whole genome shotgun (WGS) entry which is preliminary data.</text>
</comment>
<gene>
    <name evidence="1" type="ORF">SAMN04487783_2782</name>
</gene>
<sequence length="37" mass="4359">MRKWLITTVATAVVGFIIKRLTESDADRSARQKQRRR</sequence>
<keyword evidence="2" id="KW-1185">Reference proteome</keyword>
<dbReference type="EMBL" id="FOZN01000004">
    <property type="protein sequence ID" value="SFS18943.1"/>
    <property type="molecule type" value="Genomic_DNA"/>
</dbReference>
<proteinExistence type="predicted"/>
<accession>A0AA94L0S5</accession>
<dbReference type="AlphaFoldDB" id="A0AA94L0S5"/>
<protein>
    <submittedName>
        <fullName evidence="1">Uncharacterized protein</fullName>
    </submittedName>
</protein>
<name>A0AA94L0S5_9MICO</name>
<organism evidence="1 2">
    <name type="scientific">Agrococcus baldri</name>
    <dbReference type="NCBI Taxonomy" id="153730"/>
    <lineage>
        <taxon>Bacteria</taxon>
        <taxon>Bacillati</taxon>
        <taxon>Actinomycetota</taxon>
        <taxon>Actinomycetes</taxon>
        <taxon>Micrococcales</taxon>
        <taxon>Microbacteriaceae</taxon>
        <taxon>Agrococcus</taxon>
    </lineage>
</organism>
<reference evidence="1 2" key="1">
    <citation type="submission" date="2016-10" db="EMBL/GenBank/DDBJ databases">
        <authorList>
            <person name="Varghese N."/>
            <person name="Submissions S."/>
        </authorList>
    </citation>
    <scope>NUCLEOTIDE SEQUENCE [LARGE SCALE GENOMIC DNA]</scope>
    <source>
        <strain evidence="1 2">IAM 15147</strain>
    </source>
</reference>
<evidence type="ECO:0000313" key="2">
    <source>
        <dbReference type="Proteomes" id="UP000198506"/>
    </source>
</evidence>
<evidence type="ECO:0000313" key="1">
    <source>
        <dbReference type="EMBL" id="SFS18943.1"/>
    </source>
</evidence>